<proteinExistence type="predicted"/>
<protein>
    <submittedName>
        <fullName evidence="1">Uncharacterized protein</fullName>
    </submittedName>
</protein>
<reference evidence="1 2" key="1">
    <citation type="submission" date="2020-10" db="EMBL/GenBank/DDBJ databases">
        <authorList>
            <person name="Castelo-Branco R."/>
            <person name="Eusebio N."/>
            <person name="Adriana R."/>
            <person name="Vieira A."/>
            <person name="Brugerolle De Fraissinette N."/>
            <person name="Rezende De Castro R."/>
            <person name="Schneider M.P."/>
            <person name="Vasconcelos V."/>
            <person name="Leao P.N."/>
        </authorList>
    </citation>
    <scope>NUCLEOTIDE SEQUENCE [LARGE SCALE GENOMIC DNA]</scope>
    <source>
        <strain evidence="1 2">LEGE 06226</strain>
    </source>
</reference>
<evidence type="ECO:0000313" key="1">
    <source>
        <dbReference type="EMBL" id="MBE9145926.1"/>
    </source>
</evidence>
<dbReference type="EMBL" id="JADEWU010000074">
    <property type="protein sequence ID" value="MBE9145926.1"/>
    <property type="molecule type" value="Genomic_DNA"/>
</dbReference>
<sequence>MITNLKQLYEIDDAQWLDETVKLIKNQNLEYQGESNLENPPLLFNLKHQLTLELEL</sequence>
<accession>A0ABR9UHI5</accession>
<organism evidence="1 2">
    <name type="scientific">Planktothrix mougeotii LEGE 06226</name>
    <dbReference type="NCBI Taxonomy" id="1828728"/>
    <lineage>
        <taxon>Bacteria</taxon>
        <taxon>Bacillati</taxon>
        <taxon>Cyanobacteriota</taxon>
        <taxon>Cyanophyceae</taxon>
        <taxon>Oscillatoriophycideae</taxon>
        <taxon>Oscillatoriales</taxon>
        <taxon>Microcoleaceae</taxon>
        <taxon>Planktothrix</taxon>
    </lineage>
</organism>
<dbReference type="Proteomes" id="UP000640725">
    <property type="component" value="Unassembled WGS sequence"/>
</dbReference>
<comment type="caution">
    <text evidence="1">The sequence shown here is derived from an EMBL/GenBank/DDBJ whole genome shotgun (WGS) entry which is preliminary data.</text>
</comment>
<dbReference type="RefSeq" id="WP_193871320.1">
    <property type="nucleotide sequence ID" value="NZ_JADEWU010000074.1"/>
</dbReference>
<keyword evidence="2" id="KW-1185">Reference proteome</keyword>
<gene>
    <name evidence="1" type="ORF">IQ236_22300</name>
</gene>
<name>A0ABR9UHI5_9CYAN</name>
<evidence type="ECO:0000313" key="2">
    <source>
        <dbReference type="Proteomes" id="UP000640725"/>
    </source>
</evidence>